<dbReference type="SUPFAM" id="SSF46689">
    <property type="entry name" value="Homeodomain-like"/>
    <property type="match status" value="2"/>
</dbReference>
<dbReference type="AlphaFoldDB" id="A0A085JMD8"/>
<dbReference type="InterPro" id="IPR020449">
    <property type="entry name" value="Tscrpt_reg_AraC-type_HTH"/>
</dbReference>
<dbReference type="Proteomes" id="UP000028602">
    <property type="component" value="Unassembled WGS sequence"/>
</dbReference>
<sequence length="290" mass="33299">MNTFTRDLLEWIENNLTGKLTIDDVSAKAGYSKWHLQRIFREDTGFQLASYIRYRKLNKAAMILKMTHMPAVEISELLGFSTQQTFTRSFTRHFGAAPGKYRDSSEWNFRGMVARPTVNLSELPEAESVTHGPGIIPGLSLSYFCDYSDLEDVNYHCEQRKHLLSKAVSVFKGTLPQVVAENFEPDANCGRVKFTLTFHRHVQEIRYQNASPERFLRFRFSGTRQQLINMQADIYQYVMPFRPEARRQGPDFFVCHPELPVISPELNDTFSGSYYIPVSASGSDPQPPCM</sequence>
<dbReference type="GO" id="GO:0043565">
    <property type="term" value="F:sequence-specific DNA binding"/>
    <property type="evidence" value="ECO:0007669"/>
    <property type="project" value="InterPro"/>
</dbReference>
<comment type="caution">
    <text evidence="5">The sequence shown here is derived from an EMBL/GenBank/DDBJ whole genome shotgun (WGS) entry which is preliminary data.</text>
</comment>
<dbReference type="PRINTS" id="PR00032">
    <property type="entry name" value="HTHARAC"/>
</dbReference>
<organism evidence="5 6">
    <name type="scientific">Tatumella ptyseos ATCC 33301</name>
    <dbReference type="NCBI Taxonomy" id="1005995"/>
    <lineage>
        <taxon>Bacteria</taxon>
        <taxon>Pseudomonadati</taxon>
        <taxon>Pseudomonadota</taxon>
        <taxon>Gammaproteobacteria</taxon>
        <taxon>Enterobacterales</taxon>
        <taxon>Erwiniaceae</taxon>
        <taxon>Tatumella</taxon>
    </lineage>
</organism>
<dbReference type="OrthoDB" id="282744at2"/>
<protein>
    <submittedName>
        <fullName evidence="5">SoxS family regulatory protein</fullName>
    </submittedName>
</protein>
<feature type="domain" description="HTH araC/xylS-type" evidence="4">
    <location>
        <begin position="6"/>
        <end position="104"/>
    </location>
</feature>
<dbReference type="InterPro" id="IPR011256">
    <property type="entry name" value="Reg_factor_effector_dom_sf"/>
</dbReference>
<reference evidence="5 6" key="1">
    <citation type="submission" date="2014-05" db="EMBL/GenBank/DDBJ databases">
        <title>ATOL: Assembling a taxonomically balanced genome-scale reconstruction of the evolutionary history of the Enterobacteriaceae.</title>
        <authorList>
            <person name="Plunkett G.III."/>
            <person name="Neeno-Eckwall E.C."/>
            <person name="Glasner J.D."/>
            <person name="Perna N.T."/>
        </authorList>
    </citation>
    <scope>NUCLEOTIDE SEQUENCE [LARGE SCALE GENOMIC DNA]</scope>
    <source>
        <strain evidence="5 6">ATCC 33301</strain>
    </source>
</reference>
<dbReference type="InterPro" id="IPR009057">
    <property type="entry name" value="Homeodomain-like_sf"/>
</dbReference>
<evidence type="ECO:0000313" key="5">
    <source>
        <dbReference type="EMBL" id="KFD21634.1"/>
    </source>
</evidence>
<evidence type="ECO:0000256" key="2">
    <source>
        <dbReference type="ARBA" id="ARBA00023125"/>
    </source>
</evidence>
<dbReference type="Gene3D" id="1.10.10.60">
    <property type="entry name" value="Homeodomain-like"/>
    <property type="match status" value="2"/>
</dbReference>
<dbReference type="PROSITE" id="PS01124">
    <property type="entry name" value="HTH_ARAC_FAMILY_2"/>
    <property type="match status" value="1"/>
</dbReference>
<dbReference type="Gene3D" id="3.20.80.10">
    <property type="entry name" value="Regulatory factor, effector binding domain"/>
    <property type="match status" value="1"/>
</dbReference>
<evidence type="ECO:0000256" key="1">
    <source>
        <dbReference type="ARBA" id="ARBA00023015"/>
    </source>
</evidence>
<gene>
    <name evidence="5" type="ORF">GTPT_0733</name>
</gene>
<evidence type="ECO:0000259" key="4">
    <source>
        <dbReference type="PROSITE" id="PS01124"/>
    </source>
</evidence>
<dbReference type="SUPFAM" id="SSF55136">
    <property type="entry name" value="Probable bacterial effector-binding domain"/>
    <property type="match status" value="1"/>
</dbReference>
<keyword evidence="2" id="KW-0238">DNA-binding</keyword>
<keyword evidence="3" id="KW-0804">Transcription</keyword>
<dbReference type="PANTHER" id="PTHR47504">
    <property type="entry name" value="RIGHT ORIGIN-BINDING PROTEIN"/>
    <property type="match status" value="1"/>
</dbReference>
<dbReference type="SMART" id="SM00342">
    <property type="entry name" value="HTH_ARAC"/>
    <property type="match status" value="1"/>
</dbReference>
<keyword evidence="6" id="KW-1185">Reference proteome</keyword>
<dbReference type="RefSeq" id="WP_051170812.1">
    <property type="nucleotide sequence ID" value="NZ_ATMJ01000030.1"/>
</dbReference>
<dbReference type="GO" id="GO:0003700">
    <property type="term" value="F:DNA-binding transcription factor activity"/>
    <property type="evidence" value="ECO:0007669"/>
    <property type="project" value="InterPro"/>
</dbReference>
<accession>A0A085JMD8</accession>
<evidence type="ECO:0000313" key="6">
    <source>
        <dbReference type="Proteomes" id="UP000028602"/>
    </source>
</evidence>
<dbReference type="InterPro" id="IPR050959">
    <property type="entry name" value="MarA-like"/>
</dbReference>
<dbReference type="EMBL" id="JMPR01000013">
    <property type="protein sequence ID" value="KFD21634.1"/>
    <property type="molecule type" value="Genomic_DNA"/>
</dbReference>
<dbReference type="eggNOG" id="COG2207">
    <property type="taxonomic scope" value="Bacteria"/>
</dbReference>
<dbReference type="Pfam" id="PF12833">
    <property type="entry name" value="HTH_18"/>
    <property type="match status" value="1"/>
</dbReference>
<name>A0A085JMD8_9GAMM</name>
<proteinExistence type="predicted"/>
<dbReference type="InterPro" id="IPR018060">
    <property type="entry name" value="HTH_AraC"/>
</dbReference>
<dbReference type="PANTHER" id="PTHR47504:SF5">
    <property type="entry name" value="RIGHT ORIGIN-BINDING PROTEIN"/>
    <property type="match status" value="1"/>
</dbReference>
<evidence type="ECO:0000256" key="3">
    <source>
        <dbReference type="ARBA" id="ARBA00023163"/>
    </source>
</evidence>
<keyword evidence="1" id="KW-0805">Transcription regulation</keyword>